<dbReference type="Gene3D" id="3.30.1600.10">
    <property type="entry name" value="SIR2/SIRT2 'Small Domain"/>
    <property type="match status" value="1"/>
</dbReference>
<dbReference type="RefSeq" id="WP_097281771.1">
    <property type="nucleotide sequence ID" value="NZ_OCNJ01000022.1"/>
</dbReference>
<dbReference type="GO" id="GO:0036054">
    <property type="term" value="F:protein-malonyllysine demalonylase activity"/>
    <property type="evidence" value="ECO:0007669"/>
    <property type="project" value="InterPro"/>
</dbReference>
<evidence type="ECO:0000256" key="3">
    <source>
        <dbReference type="HAMAP-Rule" id="MF_01121"/>
    </source>
</evidence>
<dbReference type="Gene3D" id="3.40.50.1220">
    <property type="entry name" value="TPP-binding domain"/>
    <property type="match status" value="1"/>
</dbReference>
<reference evidence="6 7" key="1">
    <citation type="submission" date="2017-09" db="EMBL/GenBank/DDBJ databases">
        <authorList>
            <person name="Ehlers B."/>
            <person name="Leendertz F.H."/>
        </authorList>
    </citation>
    <scope>NUCLEOTIDE SEQUENCE [LARGE SCALE GENOMIC DNA]</scope>
    <source>
        <strain evidence="6 7">USBA 140</strain>
    </source>
</reference>
<feature type="binding site" evidence="3">
    <location>
        <position position="224"/>
    </location>
    <ligand>
        <name>NAD(+)</name>
        <dbReference type="ChEBI" id="CHEBI:57540"/>
    </ligand>
</feature>
<sequence>MSAAHPSIVVLTGAGISKESGLDTFRCAGGIWDRVNLEDVATPEGFARDPALVQRFYDDRRRQLVESDVQPNAAHVALARLEREWPGEVLIVTQNIDDLHERAGSTNLIHMHGELLKVRCDACGTIQAWRTDLHVETPCPACAHVGAMRPHVVWFGEMPLQMERIHEALSGCGLFLSVGTSGNVYPAAGFVHVVLDLGDAHTAELNLEPSLGASLFEEQVYGPATEVVPAYVERLLTKGIP</sequence>
<evidence type="ECO:0000256" key="4">
    <source>
        <dbReference type="PROSITE-ProRule" id="PRU00236"/>
    </source>
</evidence>
<keyword evidence="3" id="KW-0963">Cytoplasm</keyword>
<feature type="binding site" evidence="3 4">
    <location>
        <position position="139"/>
    </location>
    <ligand>
        <name>Zn(2+)</name>
        <dbReference type="ChEBI" id="CHEBI:29105"/>
    </ligand>
</feature>
<feature type="binding site" evidence="3 4">
    <location>
        <position position="142"/>
    </location>
    <ligand>
        <name>Zn(2+)</name>
        <dbReference type="ChEBI" id="CHEBI:29105"/>
    </ligand>
</feature>
<dbReference type="NCBIfam" id="NF001755">
    <property type="entry name" value="PRK00481.1-5"/>
    <property type="match status" value="1"/>
</dbReference>
<feature type="binding site" evidence="3">
    <location>
        <begin position="206"/>
        <end position="208"/>
    </location>
    <ligand>
        <name>NAD(+)</name>
        <dbReference type="ChEBI" id="CHEBI:57540"/>
    </ligand>
</feature>
<dbReference type="OrthoDB" id="9800582at2"/>
<feature type="active site" description="Proton acceptor" evidence="3 4">
    <location>
        <position position="112"/>
    </location>
</feature>
<evidence type="ECO:0000256" key="1">
    <source>
        <dbReference type="ARBA" id="ARBA00022679"/>
    </source>
</evidence>
<dbReference type="EMBL" id="OCNJ01000022">
    <property type="protein sequence ID" value="SOE01718.1"/>
    <property type="molecule type" value="Genomic_DNA"/>
</dbReference>
<dbReference type="InterPro" id="IPR026591">
    <property type="entry name" value="Sirtuin_cat_small_dom_sf"/>
</dbReference>
<dbReference type="EC" id="2.3.1.286" evidence="3"/>
<feature type="domain" description="Deacetylase sirtuin-type" evidence="5">
    <location>
        <begin position="1"/>
        <end position="238"/>
    </location>
</feature>
<dbReference type="InterPro" id="IPR050134">
    <property type="entry name" value="NAD-dep_sirtuin_deacylases"/>
</dbReference>
<feature type="binding site" evidence="3 4">
    <location>
        <position position="123"/>
    </location>
    <ligand>
        <name>Zn(2+)</name>
        <dbReference type="ChEBI" id="CHEBI:29105"/>
    </ligand>
</feature>
<dbReference type="InterPro" id="IPR003000">
    <property type="entry name" value="Sirtuin"/>
</dbReference>
<feature type="binding site" evidence="3">
    <location>
        <begin position="94"/>
        <end position="97"/>
    </location>
    <ligand>
        <name>NAD(+)</name>
        <dbReference type="ChEBI" id="CHEBI:57540"/>
    </ligand>
</feature>
<dbReference type="InterPro" id="IPR026590">
    <property type="entry name" value="Ssirtuin_cat_dom"/>
</dbReference>
<dbReference type="GO" id="GO:0005737">
    <property type="term" value="C:cytoplasm"/>
    <property type="evidence" value="ECO:0007669"/>
    <property type="project" value="UniProtKB-SubCell"/>
</dbReference>
<feature type="binding site" evidence="3">
    <location>
        <begin position="13"/>
        <end position="32"/>
    </location>
    <ligand>
        <name>NAD(+)</name>
        <dbReference type="ChEBI" id="CHEBI:57540"/>
    </ligand>
</feature>
<dbReference type="PANTHER" id="PTHR11085">
    <property type="entry name" value="NAD-DEPENDENT PROTEIN DEACYLASE SIRTUIN-5, MITOCHONDRIAL-RELATED"/>
    <property type="match status" value="1"/>
</dbReference>
<keyword evidence="3 4" id="KW-0479">Metal-binding</keyword>
<dbReference type="GO" id="GO:0008270">
    <property type="term" value="F:zinc ion binding"/>
    <property type="evidence" value="ECO:0007669"/>
    <property type="project" value="UniProtKB-UniRule"/>
</dbReference>
<comment type="catalytic activity">
    <reaction evidence="3">
        <text>N(6)-succinyl-L-lysyl-[protein] + NAD(+) + H2O = 2''-O-succinyl-ADP-D-ribose + nicotinamide + L-lysyl-[protein]</text>
        <dbReference type="Rhea" id="RHEA:47668"/>
        <dbReference type="Rhea" id="RHEA-COMP:9752"/>
        <dbReference type="Rhea" id="RHEA-COMP:11877"/>
        <dbReference type="ChEBI" id="CHEBI:15377"/>
        <dbReference type="ChEBI" id="CHEBI:17154"/>
        <dbReference type="ChEBI" id="CHEBI:29969"/>
        <dbReference type="ChEBI" id="CHEBI:57540"/>
        <dbReference type="ChEBI" id="CHEBI:87830"/>
        <dbReference type="ChEBI" id="CHEBI:87832"/>
    </reaction>
</comment>
<dbReference type="InterPro" id="IPR029035">
    <property type="entry name" value="DHS-like_NAD/FAD-binding_dom"/>
</dbReference>
<evidence type="ECO:0000256" key="2">
    <source>
        <dbReference type="ARBA" id="ARBA00023027"/>
    </source>
</evidence>
<dbReference type="CDD" id="cd01412">
    <property type="entry name" value="SIRT5_Af1_CobB"/>
    <property type="match status" value="1"/>
</dbReference>
<name>A0A286H1Q2_9PROT</name>
<dbReference type="Proteomes" id="UP000219621">
    <property type="component" value="Unassembled WGS sequence"/>
</dbReference>
<feature type="binding site" evidence="3">
    <location>
        <position position="57"/>
    </location>
    <ligand>
        <name>substrate</name>
    </ligand>
</feature>
<keyword evidence="1" id="KW-0808">Transferase</keyword>
<dbReference type="GO" id="GO:0017136">
    <property type="term" value="F:histone deacetylase activity, NAD-dependent"/>
    <property type="evidence" value="ECO:0007669"/>
    <property type="project" value="TreeGrafter"/>
</dbReference>
<feature type="binding site" evidence="3 4">
    <location>
        <position position="120"/>
    </location>
    <ligand>
        <name>Zn(2+)</name>
        <dbReference type="ChEBI" id="CHEBI:29105"/>
    </ligand>
</feature>
<dbReference type="PANTHER" id="PTHR11085:SF4">
    <property type="entry name" value="NAD-DEPENDENT PROTEIN DEACYLASE"/>
    <property type="match status" value="1"/>
</dbReference>
<dbReference type="Pfam" id="PF02146">
    <property type="entry name" value="SIR2"/>
    <property type="match status" value="1"/>
</dbReference>
<accession>A0A286H1Q2</accession>
<feature type="binding site" evidence="3">
    <location>
        <position position="60"/>
    </location>
    <ligand>
        <name>substrate</name>
    </ligand>
</feature>
<feature type="binding site" evidence="3">
    <location>
        <begin position="179"/>
        <end position="181"/>
    </location>
    <ligand>
        <name>NAD(+)</name>
        <dbReference type="ChEBI" id="CHEBI:57540"/>
    </ligand>
</feature>
<comment type="function">
    <text evidence="3">NAD-dependent lysine deacetylase and desuccinylase that specifically removes acetyl and succinyl groups on target proteins. Modulates the activities of several proteins which are inactive in their acylated form.</text>
</comment>
<comment type="domain">
    <text evidence="3">2 residues (Tyr-57 and Arg-60) present in a large hydrophobic pocket are probably involved in substrate specificity. They are important for desuccinylation activity, but dispensable for deacetylation activity.</text>
</comment>
<evidence type="ECO:0000313" key="6">
    <source>
        <dbReference type="EMBL" id="SOE01718.1"/>
    </source>
</evidence>
<dbReference type="GO" id="GO:0036055">
    <property type="term" value="F:protein-succinyllysine desuccinylase activity"/>
    <property type="evidence" value="ECO:0007669"/>
    <property type="project" value="UniProtKB-UniRule"/>
</dbReference>
<comment type="catalytic activity">
    <reaction evidence="3">
        <text>N(6)-acetyl-L-lysyl-[protein] + NAD(+) + H2O = 2''-O-acetyl-ADP-D-ribose + nicotinamide + L-lysyl-[protein]</text>
        <dbReference type="Rhea" id="RHEA:43636"/>
        <dbReference type="Rhea" id="RHEA-COMP:9752"/>
        <dbReference type="Rhea" id="RHEA-COMP:10731"/>
        <dbReference type="ChEBI" id="CHEBI:15377"/>
        <dbReference type="ChEBI" id="CHEBI:17154"/>
        <dbReference type="ChEBI" id="CHEBI:29969"/>
        <dbReference type="ChEBI" id="CHEBI:57540"/>
        <dbReference type="ChEBI" id="CHEBI:61930"/>
        <dbReference type="ChEBI" id="CHEBI:83767"/>
        <dbReference type="EC" id="2.3.1.286"/>
    </reaction>
</comment>
<keyword evidence="2 3" id="KW-0520">NAD</keyword>
<comment type="similarity">
    <text evidence="3">Belongs to the sirtuin family. Class III subfamily.</text>
</comment>
<organism evidence="6 7">
    <name type="scientific">Caenispirillum bisanense</name>
    <dbReference type="NCBI Taxonomy" id="414052"/>
    <lineage>
        <taxon>Bacteria</taxon>
        <taxon>Pseudomonadati</taxon>
        <taxon>Pseudomonadota</taxon>
        <taxon>Alphaproteobacteria</taxon>
        <taxon>Rhodospirillales</taxon>
        <taxon>Novispirillaceae</taxon>
        <taxon>Caenispirillum</taxon>
    </lineage>
</organism>
<protein>
    <recommendedName>
        <fullName evidence="3">NAD-dependent protein deacylase</fullName>
        <ecNumber evidence="3">2.3.1.286</ecNumber>
    </recommendedName>
    <alternativeName>
        <fullName evidence="3">Regulatory protein SIR2 homolog</fullName>
    </alternativeName>
</protein>
<comment type="subcellular location">
    <subcellularLocation>
        <location evidence="3">Cytoplasm</location>
    </subcellularLocation>
</comment>
<dbReference type="PROSITE" id="PS50305">
    <property type="entry name" value="SIRTUIN"/>
    <property type="match status" value="1"/>
</dbReference>
<keyword evidence="3 4" id="KW-0862">Zinc</keyword>
<dbReference type="GO" id="GO:0070403">
    <property type="term" value="F:NAD+ binding"/>
    <property type="evidence" value="ECO:0007669"/>
    <property type="project" value="UniProtKB-UniRule"/>
</dbReference>
<dbReference type="AlphaFoldDB" id="A0A286H1Q2"/>
<dbReference type="HAMAP" id="MF_01121">
    <property type="entry name" value="Sirtuin_ClassIII"/>
    <property type="match status" value="1"/>
</dbReference>
<evidence type="ECO:0000313" key="7">
    <source>
        <dbReference type="Proteomes" id="UP000219621"/>
    </source>
</evidence>
<dbReference type="InterPro" id="IPR027546">
    <property type="entry name" value="Sirtuin_class_III"/>
</dbReference>
<dbReference type="SUPFAM" id="SSF52467">
    <property type="entry name" value="DHS-like NAD/FAD-binding domain"/>
    <property type="match status" value="1"/>
</dbReference>
<comment type="cofactor">
    <cofactor evidence="3">
        <name>Zn(2+)</name>
        <dbReference type="ChEBI" id="CHEBI:29105"/>
    </cofactor>
    <text evidence="3">Binds 1 zinc ion per subunit.</text>
</comment>
<keyword evidence="7" id="KW-1185">Reference proteome</keyword>
<evidence type="ECO:0000259" key="5">
    <source>
        <dbReference type="PROSITE" id="PS50305"/>
    </source>
</evidence>
<proteinExistence type="inferred from homology"/>
<gene>
    <name evidence="3" type="primary">cobB</name>
    <name evidence="6" type="ORF">SAMN05421508_12222</name>
</gene>